<dbReference type="Proteomes" id="UP000814140">
    <property type="component" value="Unassembled WGS sequence"/>
</dbReference>
<evidence type="ECO:0000313" key="1">
    <source>
        <dbReference type="EMBL" id="KAI0065196.1"/>
    </source>
</evidence>
<reference evidence="1" key="1">
    <citation type="submission" date="2021-03" db="EMBL/GenBank/DDBJ databases">
        <authorList>
            <consortium name="DOE Joint Genome Institute"/>
            <person name="Ahrendt S."/>
            <person name="Looney B.P."/>
            <person name="Miyauchi S."/>
            <person name="Morin E."/>
            <person name="Drula E."/>
            <person name="Courty P.E."/>
            <person name="Chicoki N."/>
            <person name="Fauchery L."/>
            <person name="Kohler A."/>
            <person name="Kuo A."/>
            <person name="Labutti K."/>
            <person name="Pangilinan J."/>
            <person name="Lipzen A."/>
            <person name="Riley R."/>
            <person name="Andreopoulos W."/>
            <person name="He G."/>
            <person name="Johnson J."/>
            <person name="Barry K.W."/>
            <person name="Grigoriev I.V."/>
            <person name="Nagy L."/>
            <person name="Hibbett D."/>
            <person name="Henrissat B."/>
            <person name="Matheny P.B."/>
            <person name="Labbe J."/>
            <person name="Martin F."/>
        </authorList>
    </citation>
    <scope>NUCLEOTIDE SEQUENCE</scope>
    <source>
        <strain evidence="1">HHB10654</strain>
    </source>
</reference>
<protein>
    <submittedName>
        <fullName evidence="1">Uncharacterized protein</fullName>
    </submittedName>
</protein>
<sequence length="506" mass="55960">MAESQVADKRKRGASPSPAKGRNAKKAKTNDSSDIKRIYTRAGRSINRTIDAFCSIEQVILVGKASMLSASKAEKLLEDIPDDIRDYSKNIFDKIAILIPSLREYVDGHKLSELNATIIPWMNKGISGSRSDDAYRLKLAVPKYASADPNNPEKYLAISAESKDGRGFKHERLGRLLCPARDVARYDEDTARARQDILRGDIRVTGNRLPTFIYENEEYDPDDMMKGAFRGAYFINCYKDIMTTPSSVRDGDSDSSKGHKKDNAELAGMTSVNVESAAYMLMQGRFALTDEKHWVIKRGIFNYEELYLKALELFKIDEEWTKETLAYLNKQVFGDEKGRTSKLHAINTNDDDDDITMAKQQAAARRAAMVNMNTRAADAAQSEERLRSTVETATNENPVDGAQPFSPRTPSVGSQRHLAALSPLSNLNTTPIRSAPDSLPGTPTRRTLDATPRTAATPRNGAADTCAPQTPTPRPAAQPAGKPKRGTNQNKTNAAPTRSSRRLNNK</sequence>
<name>A0ACB8TAX7_9AGAM</name>
<reference evidence="1" key="2">
    <citation type="journal article" date="2022" name="New Phytol.">
        <title>Evolutionary transition to the ectomycorrhizal habit in the genomes of a hyperdiverse lineage of mushroom-forming fungi.</title>
        <authorList>
            <person name="Looney B."/>
            <person name="Miyauchi S."/>
            <person name="Morin E."/>
            <person name="Drula E."/>
            <person name="Courty P.E."/>
            <person name="Kohler A."/>
            <person name="Kuo A."/>
            <person name="LaButti K."/>
            <person name="Pangilinan J."/>
            <person name="Lipzen A."/>
            <person name="Riley R."/>
            <person name="Andreopoulos W."/>
            <person name="He G."/>
            <person name="Johnson J."/>
            <person name="Nolan M."/>
            <person name="Tritt A."/>
            <person name="Barry K.W."/>
            <person name="Grigoriev I.V."/>
            <person name="Nagy L.G."/>
            <person name="Hibbett D."/>
            <person name="Henrissat B."/>
            <person name="Matheny P.B."/>
            <person name="Labbe J."/>
            <person name="Martin F.M."/>
        </authorList>
    </citation>
    <scope>NUCLEOTIDE SEQUENCE</scope>
    <source>
        <strain evidence="1">HHB10654</strain>
    </source>
</reference>
<comment type="caution">
    <text evidence="1">The sequence shown here is derived from an EMBL/GenBank/DDBJ whole genome shotgun (WGS) entry which is preliminary data.</text>
</comment>
<keyword evidence="2" id="KW-1185">Reference proteome</keyword>
<accession>A0ACB8TAX7</accession>
<gene>
    <name evidence="1" type="ORF">BV25DRAFT_1913815</name>
</gene>
<organism evidence="1 2">
    <name type="scientific">Artomyces pyxidatus</name>
    <dbReference type="NCBI Taxonomy" id="48021"/>
    <lineage>
        <taxon>Eukaryota</taxon>
        <taxon>Fungi</taxon>
        <taxon>Dikarya</taxon>
        <taxon>Basidiomycota</taxon>
        <taxon>Agaricomycotina</taxon>
        <taxon>Agaricomycetes</taxon>
        <taxon>Russulales</taxon>
        <taxon>Auriscalpiaceae</taxon>
        <taxon>Artomyces</taxon>
    </lineage>
</organism>
<evidence type="ECO:0000313" key="2">
    <source>
        <dbReference type="Proteomes" id="UP000814140"/>
    </source>
</evidence>
<proteinExistence type="predicted"/>
<dbReference type="EMBL" id="MU277196">
    <property type="protein sequence ID" value="KAI0065196.1"/>
    <property type="molecule type" value="Genomic_DNA"/>
</dbReference>